<organism evidence="1 2">
    <name type="scientific">Danio rerio</name>
    <name type="common">Zebrafish</name>
    <name type="synonym">Brachydanio rerio</name>
    <dbReference type="NCBI Taxonomy" id="7955"/>
    <lineage>
        <taxon>Eukaryota</taxon>
        <taxon>Metazoa</taxon>
        <taxon>Chordata</taxon>
        <taxon>Craniata</taxon>
        <taxon>Vertebrata</taxon>
        <taxon>Euteleostomi</taxon>
        <taxon>Actinopterygii</taxon>
        <taxon>Neopterygii</taxon>
        <taxon>Teleostei</taxon>
        <taxon>Ostariophysi</taxon>
        <taxon>Cypriniformes</taxon>
        <taxon>Danionidae</taxon>
        <taxon>Danioninae</taxon>
        <taxon>Danio</taxon>
    </lineage>
</organism>
<sequence length="376" mass="40423">MSWFGFGFNGFGQISRADVSGQVKCKVNSPVLISDDECKSGVNRSDRRIRACWSSRADLQQTQSGSGVYLSGCVCGPSAQVCVSQGCTDALISETHLTLSFTDRVELWEIKPQQNQLVWKREHELSAEHTAALPLVSGGFVQHKPPFFHPLKLCAVSLVLGSEHALLLTADGTLYSWGSGSHGQLGHGALTSLEDPQAVEALWGVPIKAVAAGNWHSAAVSSGGDLYMWGWNESGQLGLPSRGLEEEKRRGNGSGNDDQPMNTDEKSQTDVFISIQAFPALVDIANMSEISRISCGSRHTAAVTSAGDLYTWGWGQYGQLGHGTEHSTDEPTPVDYFSSHSLSVKDVVCGSWNTFVSVVPKETSSVLTETHPGLLN</sequence>
<evidence type="ECO:0000313" key="2">
    <source>
        <dbReference type="RefSeq" id="XP_073798700.1"/>
    </source>
</evidence>
<dbReference type="Proteomes" id="UP000000437">
    <property type="component" value="Chromosome 25"/>
</dbReference>
<accession>A0AC58IWS8</accession>
<proteinExistence type="predicted"/>
<keyword evidence="1" id="KW-1185">Reference proteome</keyword>
<protein>
    <submittedName>
        <fullName evidence="2">RCC1 domain-containing protein 1 isoform X1</fullName>
    </submittedName>
</protein>
<dbReference type="RefSeq" id="XP_073798700.1">
    <property type="nucleotide sequence ID" value="XM_073942599.1"/>
</dbReference>
<reference evidence="2" key="1">
    <citation type="submission" date="2025-08" db="UniProtKB">
        <authorList>
            <consortium name="RefSeq"/>
        </authorList>
    </citation>
    <scope>IDENTIFICATION</scope>
    <source>
        <strain evidence="2">Tuebingen</strain>
        <tissue evidence="2">Fibroblasts and whole tissue</tissue>
    </source>
</reference>
<name>A0AC58IWS8_DANRE</name>
<gene>
    <name evidence="2" type="primary">rccd1</name>
</gene>
<evidence type="ECO:0000313" key="1">
    <source>
        <dbReference type="Proteomes" id="UP000000437"/>
    </source>
</evidence>